<feature type="region of interest" description="Disordered" evidence="1">
    <location>
        <begin position="1"/>
        <end position="42"/>
    </location>
</feature>
<proteinExistence type="predicted"/>
<reference evidence="2 3" key="1">
    <citation type="journal article" date="2011" name="J. Bacteriol.">
        <title>Draft genome sequence of the marine bacterium Streptomyces griseoaurantiacus M045, which produces novel manumycin-type antibiotics with a pABA core component.</title>
        <authorList>
            <person name="Li F."/>
            <person name="Jiang P."/>
            <person name="Zheng H."/>
            <person name="Wang S."/>
            <person name="Zhao G."/>
            <person name="Qin S."/>
            <person name="Liu Z."/>
        </authorList>
    </citation>
    <scope>NUCLEOTIDE SEQUENCE [LARGE SCALE GENOMIC DNA]</scope>
    <source>
        <strain evidence="2 3">M045</strain>
    </source>
</reference>
<dbReference type="EMBL" id="AEYX01000033">
    <property type="protein sequence ID" value="EGG47111.1"/>
    <property type="molecule type" value="Genomic_DNA"/>
</dbReference>
<evidence type="ECO:0000256" key="1">
    <source>
        <dbReference type="SAM" id="MobiDB-lite"/>
    </source>
</evidence>
<protein>
    <submittedName>
        <fullName evidence="2">Uncharacterized protein</fullName>
    </submittedName>
</protein>
<organism evidence="2 3">
    <name type="scientific">Streptomyces griseoaurantiacus M045</name>
    <dbReference type="NCBI Taxonomy" id="996637"/>
    <lineage>
        <taxon>Bacteria</taxon>
        <taxon>Bacillati</taxon>
        <taxon>Actinomycetota</taxon>
        <taxon>Actinomycetes</taxon>
        <taxon>Kitasatosporales</taxon>
        <taxon>Streptomycetaceae</taxon>
        <taxon>Streptomyces</taxon>
        <taxon>Streptomyces aurantiacus group</taxon>
    </lineage>
</organism>
<name>F3NGY4_9ACTN</name>
<dbReference type="Proteomes" id="UP000003022">
    <property type="component" value="Unassembled WGS sequence"/>
</dbReference>
<dbReference type="STRING" id="996637.SGM_2398"/>
<accession>F3NGY4</accession>
<sequence>MTLGLQHARKHRPPCADPTSTFLPGKREARTARSRAAKCAPP</sequence>
<evidence type="ECO:0000313" key="3">
    <source>
        <dbReference type="Proteomes" id="UP000003022"/>
    </source>
</evidence>
<comment type="caution">
    <text evidence="2">The sequence shown here is derived from an EMBL/GenBank/DDBJ whole genome shotgun (WGS) entry which is preliminary data.</text>
</comment>
<dbReference type="AlphaFoldDB" id="F3NGY4"/>
<evidence type="ECO:0000313" key="2">
    <source>
        <dbReference type="EMBL" id="EGG47111.1"/>
    </source>
</evidence>
<keyword evidence="3" id="KW-1185">Reference proteome</keyword>
<gene>
    <name evidence="2" type="ORF">SGM_2398</name>
</gene>